<dbReference type="Pfam" id="PF16344">
    <property type="entry name" value="FecR_C"/>
    <property type="match status" value="1"/>
</dbReference>
<dbReference type="AlphaFoldDB" id="A0A4U1CJG2"/>
<dbReference type="InterPro" id="IPR012373">
    <property type="entry name" value="Ferrdict_sens_TM"/>
</dbReference>
<dbReference type="InterPro" id="IPR032508">
    <property type="entry name" value="FecR_C"/>
</dbReference>
<feature type="domain" description="Protein FecR C-terminal" evidence="3">
    <location>
        <begin position="322"/>
        <end position="387"/>
    </location>
</feature>
<dbReference type="OrthoDB" id="1099963at2"/>
<keyword evidence="5" id="KW-1185">Reference proteome</keyword>
<dbReference type="GO" id="GO:0016989">
    <property type="term" value="F:sigma factor antagonist activity"/>
    <property type="evidence" value="ECO:0007669"/>
    <property type="project" value="TreeGrafter"/>
</dbReference>
<accession>A0A4U1CJG2</accession>
<evidence type="ECO:0000256" key="1">
    <source>
        <dbReference type="SAM" id="Phobius"/>
    </source>
</evidence>
<organism evidence="4 5">
    <name type="scientific">Pedobacter polaris</name>
    <dbReference type="NCBI Taxonomy" id="2571273"/>
    <lineage>
        <taxon>Bacteria</taxon>
        <taxon>Pseudomonadati</taxon>
        <taxon>Bacteroidota</taxon>
        <taxon>Sphingobacteriia</taxon>
        <taxon>Sphingobacteriales</taxon>
        <taxon>Sphingobacteriaceae</taxon>
        <taxon>Pedobacter</taxon>
    </lineage>
</organism>
<dbReference type="EMBL" id="SWBR01000005">
    <property type="protein sequence ID" value="TKC05493.1"/>
    <property type="molecule type" value="Genomic_DNA"/>
</dbReference>
<reference evidence="4 5" key="1">
    <citation type="submission" date="2019-04" db="EMBL/GenBank/DDBJ databases">
        <title>Pedobacter sp. RP-3-22 sp. nov., isolated from Arctic soil.</title>
        <authorList>
            <person name="Dahal R.H."/>
            <person name="Kim D.-U."/>
        </authorList>
    </citation>
    <scope>NUCLEOTIDE SEQUENCE [LARGE SCALE GENOMIC DNA]</scope>
    <source>
        <strain evidence="4 5">RP-3-22</strain>
    </source>
</reference>
<evidence type="ECO:0000313" key="5">
    <source>
        <dbReference type="Proteomes" id="UP000309488"/>
    </source>
</evidence>
<feature type="domain" description="FecR protein" evidence="2">
    <location>
        <begin position="182"/>
        <end position="277"/>
    </location>
</feature>
<keyword evidence="1" id="KW-1133">Transmembrane helix</keyword>
<dbReference type="InterPro" id="IPR006860">
    <property type="entry name" value="FecR"/>
</dbReference>
<dbReference type="PANTHER" id="PTHR30273:SF2">
    <property type="entry name" value="PROTEIN FECR"/>
    <property type="match status" value="1"/>
</dbReference>
<dbReference type="Pfam" id="PF04773">
    <property type="entry name" value="FecR"/>
    <property type="match status" value="1"/>
</dbReference>
<feature type="transmembrane region" description="Helical" evidence="1">
    <location>
        <begin position="79"/>
        <end position="100"/>
    </location>
</feature>
<evidence type="ECO:0000259" key="3">
    <source>
        <dbReference type="Pfam" id="PF16344"/>
    </source>
</evidence>
<evidence type="ECO:0000259" key="2">
    <source>
        <dbReference type="Pfam" id="PF04773"/>
    </source>
</evidence>
<dbReference type="Gene3D" id="3.55.50.30">
    <property type="match status" value="1"/>
</dbReference>
<dbReference type="Proteomes" id="UP000309488">
    <property type="component" value="Unassembled WGS sequence"/>
</dbReference>
<gene>
    <name evidence="4" type="ORF">FA048_17360</name>
</gene>
<dbReference type="FunFam" id="2.60.120.1440:FF:000001">
    <property type="entry name" value="Putative anti-sigma factor"/>
    <property type="match status" value="1"/>
</dbReference>
<name>A0A4U1CJG2_9SPHI</name>
<keyword evidence="1" id="KW-0812">Transmembrane</keyword>
<sequence length="393" mass="43816">MIPFKNKKDLESIIKNYVSGKATAEEIKFIEAYYQYLGKGSDILAEKTKEELDALATENYKTIQAKITQSKTKRKIIPLYRYAAAAVVLISLSIGAFYTITVNNKKTLVATKELAKKNDVLPGVDKAILTLADGSRIVLDNHTSGNISEKAGVTISKTGDGQLLYKINAKSDIKSAAIAYNTIETPKGGQYQVILPDGTKVWLNAASSLKYPEIFAGNERKVELTGEAYFEVAKNKALPFRVMSKNQEIEVLGTHFNVNTYMDDKSIKTTLLEGSIKISNQKSVKILKPGEQAVIQNYGLAAINILANVDTDDETAWKNGQFRFNNANLKTILNQLERWYDIKIDYSTVPEKRYNGMVPRKAKLSEVLSMLELTGNISFEILEGRKLKVYTKK</sequence>
<keyword evidence="1" id="KW-0472">Membrane</keyword>
<dbReference type="PANTHER" id="PTHR30273">
    <property type="entry name" value="PERIPLASMIC SIGNAL SENSOR AND SIGMA FACTOR ACTIVATOR FECR-RELATED"/>
    <property type="match status" value="1"/>
</dbReference>
<comment type="caution">
    <text evidence="4">The sequence shown here is derived from an EMBL/GenBank/DDBJ whole genome shotgun (WGS) entry which is preliminary data.</text>
</comment>
<dbReference type="RefSeq" id="WP_136843484.1">
    <property type="nucleotide sequence ID" value="NZ_SWBR01000005.1"/>
</dbReference>
<dbReference type="Gene3D" id="2.60.120.1440">
    <property type="match status" value="1"/>
</dbReference>
<protein>
    <submittedName>
        <fullName evidence="4">FecR family protein</fullName>
    </submittedName>
</protein>
<evidence type="ECO:0000313" key="4">
    <source>
        <dbReference type="EMBL" id="TKC05493.1"/>
    </source>
</evidence>
<proteinExistence type="predicted"/>